<dbReference type="EMBL" id="CAEZUP010000137">
    <property type="protein sequence ID" value="CAB4624622.1"/>
    <property type="molecule type" value="Genomic_DNA"/>
</dbReference>
<feature type="domain" description="Flavodoxin-like" evidence="1">
    <location>
        <begin position="3"/>
        <end position="135"/>
    </location>
</feature>
<reference evidence="2" key="1">
    <citation type="submission" date="2020-05" db="EMBL/GenBank/DDBJ databases">
        <authorList>
            <person name="Chiriac C."/>
            <person name="Salcher M."/>
            <person name="Ghai R."/>
            <person name="Kavagutti S V."/>
        </authorList>
    </citation>
    <scope>NUCLEOTIDE SEQUENCE</scope>
</reference>
<protein>
    <submittedName>
        <fullName evidence="2">Unannotated protein</fullName>
    </submittedName>
</protein>
<dbReference type="PROSITE" id="PS00201">
    <property type="entry name" value="FLAVODOXIN"/>
    <property type="match status" value="1"/>
</dbReference>
<organism evidence="2">
    <name type="scientific">freshwater metagenome</name>
    <dbReference type="NCBI Taxonomy" id="449393"/>
    <lineage>
        <taxon>unclassified sequences</taxon>
        <taxon>metagenomes</taxon>
        <taxon>ecological metagenomes</taxon>
    </lineage>
</organism>
<dbReference type="InterPro" id="IPR008254">
    <property type="entry name" value="Flavodoxin/NO_synth"/>
</dbReference>
<dbReference type="Gene3D" id="3.40.50.360">
    <property type="match status" value="1"/>
</dbReference>
<dbReference type="InterPro" id="IPR001226">
    <property type="entry name" value="Flavodoxin_CS"/>
</dbReference>
<dbReference type="SUPFAM" id="SSF52218">
    <property type="entry name" value="Flavoproteins"/>
    <property type="match status" value="1"/>
</dbReference>
<dbReference type="AlphaFoldDB" id="A0A6J6IJC1"/>
<dbReference type="InterPro" id="IPR029039">
    <property type="entry name" value="Flavoprotein-like_sf"/>
</dbReference>
<dbReference type="GO" id="GO:0010181">
    <property type="term" value="F:FMN binding"/>
    <property type="evidence" value="ECO:0007669"/>
    <property type="project" value="InterPro"/>
</dbReference>
<dbReference type="GO" id="GO:0009055">
    <property type="term" value="F:electron transfer activity"/>
    <property type="evidence" value="ECO:0007669"/>
    <property type="project" value="InterPro"/>
</dbReference>
<proteinExistence type="predicted"/>
<accession>A0A6J6IJC1</accession>
<dbReference type="PROSITE" id="PS50902">
    <property type="entry name" value="FLAVODOXIN_LIKE"/>
    <property type="match status" value="1"/>
</dbReference>
<evidence type="ECO:0000313" key="2">
    <source>
        <dbReference type="EMBL" id="CAB4624622.1"/>
    </source>
</evidence>
<gene>
    <name evidence="2" type="ORF">UFOPK1835_02063</name>
</gene>
<evidence type="ECO:0000259" key="1">
    <source>
        <dbReference type="PROSITE" id="PS50902"/>
    </source>
</evidence>
<sequence>MNAVVIYESLTGNTEKAARLIGGQLELRGVGVTVCPATDVNFQALADAELVIVGSWTDGLFLFGQKPARAGRLAKLPYLTGKRCAVFCTYALETGKTLDKLSEIMRGRGADVIGGYAIKRNELEDGSIEFVERLLGVVSV</sequence>
<name>A0A6J6IJC1_9ZZZZ</name>
<dbReference type="Pfam" id="PF00258">
    <property type="entry name" value="Flavodoxin_1"/>
    <property type="match status" value="1"/>
</dbReference>